<accession>A0A915HRU4</accession>
<evidence type="ECO:0000313" key="3">
    <source>
        <dbReference type="WBParaSite" id="nRc.2.0.1.t04643-RA"/>
    </source>
</evidence>
<protein>
    <submittedName>
        <fullName evidence="3">Uncharacterized protein</fullName>
    </submittedName>
</protein>
<proteinExistence type="predicted"/>
<keyword evidence="2" id="KW-1185">Reference proteome</keyword>
<dbReference type="WBParaSite" id="nRc.2.0.1.t04643-RA">
    <property type="protein sequence ID" value="nRc.2.0.1.t04643-RA"/>
    <property type="gene ID" value="nRc.2.0.1.g04643"/>
</dbReference>
<reference evidence="3" key="1">
    <citation type="submission" date="2022-11" db="UniProtKB">
        <authorList>
            <consortium name="WormBaseParasite"/>
        </authorList>
    </citation>
    <scope>IDENTIFICATION</scope>
</reference>
<organism evidence="2 3">
    <name type="scientific">Romanomermis culicivorax</name>
    <name type="common">Nematode worm</name>
    <dbReference type="NCBI Taxonomy" id="13658"/>
    <lineage>
        <taxon>Eukaryota</taxon>
        <taxon>Metazoa</taxon>
        <taxon>Ecdysozoa</taxon>
        <taxon>Nematoda</taxon>
        <taxon>Enoplea</taxon>
        <taxon>Dorylaimia</taxon>
        <taxon>Mermithida</taxon>
        <taxon>Mermithoidea</taxon>
        <taxon>Mermithidae</taxon>
        <taxon>Romanomermis</taxon>
    </lineage>
</organism>
<dbReference type="AlphaFoldDB" id="A0A915HRU4"/>
<sequence length="43" mass="4683">QGIVRPGRVGPDGKIHPVEHILELQDASPNVNGNEKLPENDEN</sequence>
<dbReference type="Proteomes" id="UP000887565">
    <property type="component" value="Unplaced"/>
</dbReference>
<feature type="region of interest" description="Disordered" evidence="1">
    <location>
        <begin position="23"/>
        <end position="43"/>
    </location>
</feature>
<name>A0A915HRU4_ROMCU</name>
<evidence type="ECO:0000313" key="2">
    <source>
        <dbReference type="Proteomes" id="UP000887565"/>
    </source>
</evidence>
<evidence type="ECO:0000256" key="1">
    <source>
        <dbReference type="SAM" id="MobiDB-lite"/>
    </source>
</evidence>